<name>U5N5Y7_9BURK</name>
<dbReference type="Pfam" id="PF13304">
    <property type="entry name" value="AAA_21"/>
    <property type="match status" value="1"/>
</dbReference>
<accession>U5N5Y7</accession>
<feature type="domain" description="Endonuclease GajA/Old nuclease/RecF-like AAA" evidence="1">
    <location>
        <begin position="7"/>
        <end position="48"/>
    </location>
</feature>
<dbReference type="InterPro" id="IPR041685">
    <property type="entry name" value="AAA_GajA/Old/RecF-like"/>
</dbReference>
<dbReference type="RefSeq" id="WP_022771516.1">
    <property type="nucleotide sequence ID" value="NC_022576.1"/>
</dbReference>
<dbReference type="InterPro" id="IPR003959">
    <property type="entry name" value="ATPase_AAA_core"/>
</dbReference>
<dbReference type="KEGG" id="cbx:Cenrod_0583"/>
<dbReference type="Proteomes" id="UP000017184">
    <property type="component" value="Chromosome"/>
</dbReference>
<dbReference type="Gene3D" id="3.40.50.300">
    <property type="entry name" value="P-loop containing nucleotide triphosphate hydrolases"/>
    <property type="match status" value="2"/>
</dbReference>
<reference evidence="3 4" key="1">
    <citation type="journal article" date="2013" name="Genome Biol.">
        <title>Genomic analysis reveals key aspects of prokaryotic symbiosis in the phototrophic consortium "Chlorochromatium aggregatum".</title>
        <authorList>
            <person name="Liu Z."/>
            <person name="Muller J."/>
            <person name="Li T."/>
            <person name="Alvey R.M."/>
            <person name="Vogl K."/>
            <person name="Frigaard N.U."/>
            <person name="Rockwell N.C."/>
            <person name="Boyd E.S."/>
            <person name="Tomsho L.P."/>
            <person name="Schuster S.C."/>
            <person name="Henke P."/>
            <person name="Rohde M."/>
            <person name="Overmann J."/>
            <person name="Bryant D.A."/>
        </authorList>
    </citation>
    <scope>NUCLEOTIDE SEQUENCE [LARGE SCALE GENOMIC DNA]</scope>
    <source>
        <strain evidence="3">CR</strain>
    </source>
</reference>
<evidence type="ECO:0000259" key="1">
    <source>
        <dbReference type="Pfam" id="PF13175"/>
    </source>
</evidence>
<protein>
    <submittedName>
        <fullName evidence="3">ATPase-like protein</fullName>
    </submittedName>
</protein>
<dbReference type="PIRSF" id="PIRSF029347">
    <property type="entry name" value="RecF"/>
    <property type="match status" value="1"/>
</dbReference>
<evidence type="ECO:0000259" key="2">
    <source>
        <dbReference type="Pfam" id="PF13304"/>
    </source>
</evidence>
<organism evidence="3 4">
    <name type="scientific">Candidatus Symbiobacter mobilis CR</name>
    <dbReference type="NCBI Taxonomy" id="946483"/>
    <lineage>
        <taxon>Bacteria</taxon>
        <taxon>Pseudomonadati</taxon>
        <taxon>Pseudomonadota</taxon>
        <taxon>Betaproteobacteria</taxon>
        <taxon>Burkholderiales</taxon>
        <taxon>Comamonadaceae</taxon>
    </lineage>
</organism>
<dbReference type="InterPro" id="IPR014555">
    <property type="entry name" value="RecF-like"/>
</dbReference>
<dbReference type="PANTHER" id="PTHR40396">
    <property type="entry name" value="ATPASE-LIKE PROTEIN"/>
    <property type="match status" value="1"/>
</dbReference>
<dbReference type="Pfam" id="PF13175">
    <property type="entry name" value="AAA_15"/>
    <property type="match status" value="1"/>
</dbReference>
<feature type="domain" description="ATPase AAA-type core" evidence="2">
    <location>
        <begin position="246"/>
        <end position="329"/>
    </location>
</feature>
<evidence type="ECO:0000313" key="3">
    <source>
        <dbReference type="EMBL" id="AGX86695.1"/>
    </source>
</evidence>
<keyword evidence="4" id="KW-1185">Reference proteome</keyword>
<dbReference type="SUPFAM" id="SSF52540">
    <property type="entry name" value="P-loop containing nucleoside triphosphate hydrolases"/>
    <property type="match status" value="1"/>
</dbReference>
<gene>
    <name evidence="3" type="ORF">Cenrod_0583</name>
</gene>
<dbReference type="PATRIC" id="fig|946483.4.peg.584"/>
<dbReference type="OrthoDB" id="104167at2"/>
<dbReference type="HOGENOM" id="CLU_035814_1_1_4"/>
<dbReference type="STRING" id="946483.Cenrod_0583"/>
<dbReference type="PANTHER" id="PTHR40396:SF1">
    <property type="entry name" value="ATPASE AAA-TYPE CORE DOMAIN-CONTAINING PROTEIN"/>
    <property type="match status" value="1"/>
</dbReference>
<dbReference type="GO" id="GO:0005524">
    <property type="term" value="F:ATP binding"/>
    <property type="evidence" value="ECO:0007669"/>
    <property type="project" value="InterPro"/>
</dbReference>
<dbReference type="eggNOG" id="COG4637">
    <property type="taxonomic scope" value="Bacteria"/>
</dbReference>
<proteinExistence type="predicted"/>
<dbReference type="GO" id="GO:0016887">
    <property type="term" value="F:ATP hydrolysis activity"/>
    <property type="evidence" value="ECO:0007669"/>
    <property type="project" value="InterPro"/>
</dbReference>
<dbReference type="InterPro" id="IPR027417">
    <property type="entry name" value="P-loop_NTPase"/>
</dbReference>
<evidence type="ECO:0000313" key="4">
    <source>
        <dbReference type="Proteomes" id="UP000017184"/>
    </source>
</evidence>
<sequence length="381" mass="42246">MNKPTQLQSLRVRNFKAIVDSRVVKLGPLTAFIGHNGAGKSSLIEALETYQAIVRDGLDAAMQRWFGIEHARHKGQEAKERLGEPVNPIAFELALGPSPRKVSRVTLAVNNDPAANQMFIVDERITFPDKITTFEVLAPKGTAQIPAKGRSMFSAPSKDVLEIACHILDWQFLTLVPDRMGVPVPQQRTGGGVRLARDGSNIADFLLDLRRQDQNAFDGIVETMAYVLPYAKDIQPSLTSSEIERKAWLQLTEADFKVPGWMLSTGTLRLLALLALLRHPKPPPLIVVEEIENGLDPRSIHLIVEEIRNAVLDGTTQVVLTTHSPYLLDLLTLEHLVLVERDNKGHPCFLRPADNANLQRWANDFAPGKLYTMGSLGEAQQ</sequence>
<dbReference type="AlphaFoldDB" id="U5N5Y7"/>
<dbReference type="EMBL" id="CP004885">
    <property type="protein sequence ID" value="AGX86695.1"/>
    <property type="molecule type" value="Genomic_DNA"/>
</dbReference>